<dbReference type="Pfam" id="PF19649">
    <property type="entry name" value="DUF6152"/>
    <property type="match status" value="1"/>
</dbReference>
<keyword evidence="2" id="KW-1185">Reference proteome</keyword>
<proteinExistence type="predicted"/>
<evidence type="ECO:0000313" key="2">
    <source>
        <dbReference type="Proteomes" id="UP001500552"/>
    </source>
</evidence>
<reference evidence="2" key="1">
    <citation type="journal article" date="2019" name="Int. J. Syst. Evol. Microbiol.">
        <title>The Global Catalogue of Microorganisms (GCM) 10K type strain sequencing project: providing services to taxonomists for standard genome sequencing and annotation.</title>
        <authorList>
            <consortium name="The Broad Institute Genomics Platform"/>
            <consortium name="The Broad Institute Genome Sequencing Center for Infectious Disease"/>
            <person name="Wu L."/>
            <person name="Ma J."/>
        </authorList>
    </citation>
    <scope>NUCLEOTIDE SEQUENCE [LARGE SCALE GENOMIC DNA]</scope>
    <source>
        <strain evidence="2">JCM 17926</strain>
    </source>
</reference>
<dbReference type="EMBL" id="BAABHC010000002">
    <property type="protein sequence ID" value="GAA4424731.1"/>
    <property type="molecule type" value="Genomic_DNA"/>
</dbReference>
<organism evidence="1 2">
    <name type="scientific">Pontibacter saemangeumensis</name>
    <dbReference type="NCBI Taxonomy" id="1084525"/>
    <lineage>
        <taxon>Bacteria</taxon>
        <taxon>Pseudomonadati</taxon>
        <taxon>Bacteroidota</taxon>
        <taxon>Cytophagia</taxon>
        <taxon>Cytophagales</taxon>
        <taxon>Hymenobacteraceae</taxon>
        <taxon>Pontibacter</taxon>
    </lineage>
</organism>
<dbReference type="Proteomes" id="UP001500552">
    <property type="component" value="Unassembled WGS sequence"/>
</dbReference>
<protein>
    <submittedName>
        <fullName evidence="1">DUF6152 family protein</fullName>
    </submittedName>
</protein>
<name>A0ABP8L9G5_9BACT</name>
<comment type="caution">
    <text evidence="1">The sequence shown here is derived from an EMBL/GenBank/DDBJ whole genome shotgun (WGS) entry which is preliminary data.</text>
</comment>
<evidence type="ECO:0000313" key="1">
    <source>
        <dbReference type="EMBL" id="GAA4424731.1"/>
    </source>
</evidence>
<accession>A0ABP8L9G5</accession>
<sequence length="107" mass="12442">MLLPLFMATALFHHGWANYDQTRELDYTGVVQEIAYENPHGILKLEHEGKTWTVVLAPTSRMRDRGLAADMIKPDDTVRVVGYPHKEEENEMRAERIFVGDKKFELR</sequence>
<gene>
    <name evidence="1" type="ORF">GCM10023188_04900</name>
</gene>
<dbReference type="InterPro" id="IPR046150">
    <property type="entry name" value="DUF6152"/>
</dbReference>